<dbReference type="EMBL" id="JAENIJ010000015">
    <property type="protein sequence ID" value="MBK1882920.1"/>
    <property type="molecule type" value="Genomic_DNA"/>
</dbReference>
<dbReference type="Gene3D" id="3.40.190.10">
    <property type="entry name" value="Periplasmic binding protein-like II"/>
    <property type="match status" value="1"/>
</dbReference>
<dbReference type="Proteomes" id="UP000603141">
    <property type="component" value="Unassembled WGS sequence"/>
</dbReference>
<dbReference type="InterPro" id="IPR039424">
    <property type="entry name" value="SBP_5"/>
</dbReference>
<proteinExistence type="predicted"/>
<comment type="caution">
    <text evidence="4">The sequence shown here is derived from an EMBL/GenBank/DDBJ whole genome shotgun (WGS) entry which is preliminary data.</text>
</comment>
<dbReference type="AlphaFoldDB" id="A0A934VW50"/>
<dbReference type="Pfam" id="PF00496">
    <property type="entry name" value="SBP_bac_5"/>
    <property type="match status" value="1"/>
</dbReference>
<dbReference type="InterPro" id="IPR000914">
    <property type="entry name" value="SBP_5_dom"/>
</dbReference>
<gene>
    <name evidence="4" type="ORF">JIN85_10865</name>
</gene>
<reference evidence="4" key="1">
    <citation type="submission" date="2021-01" db="EMBL/GenBank/DDBJ databases">
        <title>Modified the classification status of verrucomicrobia.</title>
        <authorList>
            <person name="Feng X."/>
        </authorList>
    </citation>
    <scope>NUCLEOTIDE SEQUENCE</scope>
    <source>
        <strain evidence="4">KCTC 22041</strain>
    </source>
</reference>
<sequence>MRFLFSLLAVVAAIVGCFGLNGCRHEEGALGSRYDFDGFVPRYNDFIHKWLIEQQDAAIKEKAHLEEEIAKADDEKRKLLEVRLQANARELEKWAFRLSLGDYLKMGDPSEIPTDLVWDDGMNEPEIGDPRAKKGGVLRQYIPDFPPTTRLFGDNSNNSFRGYLYDDIDIPLVDYHRETMHMIPGVASSWAVSKDGRTIYYKIDPAARYSDGEPVHAKDYLVSVYVNVSDNVVNPYAKQYFKENLAQVAMYDDHTISISLPEAQVYGPLIAGDFTPSPPHFFAEYGPDYDTRYQWRFRPTTGAYEVKPEDIVKGVSITETRVKNWWAKDRKYYKYRYNPDKIVYTVVRDQSKAFELFKAGELDTFLITTPELWYEKSEMKPVYNGYIDKVTFYTRYPKIPRGLYVNVSRPLLKERDVRIGIAESLNWKKVINVMFRGDYQRLNAFNEGYEGLSDPTIKARGFSISDARASFAKAGFTQEDRDGILKKADGTRLSVSITYPTLPIYDQIFSLLREEAKNCGLELRLDGLEATVAYKKEMLKQHDIALGAWGIEPPMPDFYQFLHSSNAYDESGNLKPNTNNTFAWARPDTDMLSEEVRTATTMDDLRTAVQKLQHIMHDEAIFLPGYAVDFVRVGSWRWVRWPDSDTTKFCPPVVYDPHEVHVLWIDEDMKKETLEARREGKTFPESVKTVDDYRQKSPEGDDASEAPMDETPATPANDPTPPPTAPASEQPVPADPAVAPEEKGNGP</sequence>
<dbReference type="GO" id="GO:0015833">
    <property type="term" value="P:peptide transport"/>
    <property type="evidence" value="ECO:0007669"/>
    <property type="project" value="TreeGrafter"/>
</dbReference>
<dbReference type="GO" id="GO:1904680">
    <property type="term" value="F:peptide transmembrane transporter activity"/>
    <property type="evidence" value="ECO:0007669"/>
    <property type="project" value="TreeGrafter"/>
</dbReference>
<feature type="compositionally biased region" description="Basic and acidic residues" evidence="2">
    <location>
        <begin position="676"/>
        <end position="699"/>
    </location>
</feature>
<organism evidence="4 5">
    <name type="scientific">Luteolibacter pohnpeiensis</name>
    <dbReference type="NCBI Taxonomy" id="454153"/>
    <lineage>
        <taxon>Bacteria</taxon>
        <taxon>Pseudomonadati</taxon>
        <taxon>Verrucomicrobiota</taxon>
        <taxon>Verrucomicrobiia</taxon>
        <taxon>Verrucomicrobiales</taxon>
        <taxon>Verrucomicrobiaceae</taxon>
        <taxon>Luteolibacter</taxon>
    </lineage>
</organism>
<dbReference type="Gene3D" id="3.10.105.10">
    <property type="entry name" value="Dipeptide-binding Protein, Domain 3"/>
    <property type="match status" value="1"/>
</dbReference>
<evidence type="ECO:0000313" key="5">
    <source>
        <dbReference type="Proteomes" id="UP000603141"/>
    </source>
</evidence>
<accession>A0A934VW50</accession>
<feature type="coiled-coil region" evidence="1">
    <location>
        <begin position="55"/>
        <end position="85"/>
    </location>
</feature>
<evidence type="ECO:0000259" key="3">
    <source>
        <dbReference type="Pfam" id="PF00496"/>
    </source>
</evidence>
<feature type="region of interest" description="Disordered" evidence="2">
    <location>
        <begin position="676"/>
        <end position="747"/>
    </location>
</feature>
<keyword evidence="1" id="KW-0175">Coiled coil</keyword>
<evidence type="ECO:0000256" key="1">
    <source>
        <dbReference type="SAM" id="Coils"/>
    </source>
</evidence>
<dbReference type="SUPFAM" id="SSF53850">
    <property type="entry name" value="Periplasmic binding protein-like II"/>
    <property type="match status" value="1"/>
</dbReference>
<dbReference type="PROSITE" id="PS51257">
    <property type="entry name" value="PROKAR_LIPOPROTEIN"/>
    <property type="match status" value="1"/>
</dbReference>
<keyword evidence="5" id="KW-1185">Reference proteome</keyword>
<evidence type="ECO:0000313" key="4">
    <source>
        <dbReference type="EMBL" id="MBK1882920.1"/>
    </source>
</evidence>
<evidence type="ECO:0000256" key="2">
    <source>
        <dbReference type="SAM" id="MobiDB-lite"/>
    </source>
</evidence>
<protein>
    <recommendedName>
        <fullName evidence="3">Solute-binding protein family 5 domain-containing protein</fullName>
    </recommendedName>
</protein>
<feature type="domain" description="Solute-binding protein family 5" evidence="3">
    <location>
        <begin position="182"/>
        <end position="567"/>
    </location>
</feature>
<name>A0A934VW50_9BACT</name>
<dbReference type="PANTHER" id="PTHR30290">
    <property type="entry name" value="PERIPLASMIC BINDING COMPONENT OF ABC TRANSPORTER"/>
    <property type="match status" value="1"/>
</dbReference>
<dbReference type="RefSeq" id="WP_200270514.1">
    <property type="nucleotide sequence ID" value="NZ_JAENIJ010000015.1"/>
</dbReference>